<keyword evidence="2" id="KW-1185">Reference proteome</keyword>
<dbReference type="RefSeq" id="WP_248010926.1">
    <property type="nucleotide sequence ID" value="NZ_JAJHVV010000023.1"/>
</dbReference>
<proteinExistence type="predicted"/>
<evidence type="ECO:0000313" key="1">
    <source>
        <dbReference type="EMBL" id="MCK6265863.1"/>
    </source>
</evidence>
<sequence length="80" mass="8859">MSLFIASQILAGIASLLLTKASFTRNDKLMRCLMLLGVIVWSVHNVIVGTPVAVLMDILFVISNLVGYYRVHIKKPLSIM</sequence>
<dbReference type="AlphaFoldDB" id="A0A9X1XPM9"/>
<dbReference type="InterPro" id="IPR019629">
    <property type="entry name" value="Uncharacterised_HI1736/YgjV"/>
</dbReference>
<dbReference type="Proteomes" id="UP001139559">
    <property type="component" value="Unassembled WGS sequence"/>
</dbReference>
<protein>
    <submittedName>
        <fullName evidence="1">YgjV family protein</fullName>
    </submittedName>
</protein>
<name>A0A9X1XPM9_9VIBR</name>
<dbReference type="Pfam" id="PF10688">
    <property type="entry name" value="Imp-YgjV"/>
    <property type="match status" value="1"/>
</dbReference>
<comment type="caution">
    <text evidence="1">The sequence shown here is derived from an EMBL/GenBank/DDBJ whole genome shotgun (WGS) entry which is preliminary data.</text>
</comment>
<dbReference type="EMBL" id="JAJHVV010000023">
    <property type="protein sequence ID" value="MCK6265863.1"/>
    <property type="molecule type" value="Genomic_DNA"/>
</dbReference>
<evidence type="ECO:0000313" key="2">
    <source>
        <dbReference type="Proteomes" id="UP001139559"/>
    </source>
</evidence>
<gene>
    <name evidence="1" type="ORF">KP803_21625</name>
</gene>
<organism evidence="1 2">
    <name type="scientific">Vibrio amylolyticus</name>
    <dbReference type="NCBI Taxonomy" id="2847292"/>
    <lineage>
        <taxon>Bacteria</taxon>
        <taxon>Pseudomonadati</taxon>
        <taxon>Pseudomonadota</taxon>
        <taxon>Gammaproteobacteria</taxon>
        <taxon>Vibrionales</taxon>
        <taxon>Vibrionaceae</taxon>
        <taxon>Vibrio</taxon>
    </lineage>
</organism>
<reference evidence="1" key="1">
    <citation type="submission" date="2021-11" db="EMBL/GenBank/DDBJ databases">
        <title>Vibrio ZSDE26 sp. nov. and Vibrio ZSDZ34 sp. nov., isolated from coastal seawater in Qingdao.</title>
        <authorList>
            <person name="Zhang P."/>
        </authorList>
    </citation>
    <scope>NUCLEOTIDE SEQUENCE</scope>
    <source>
        <strain evidence="1">ZSDE26</strain>
    </source>
</reference>
<accession>A0A9X1XPM9</accession>